<accession>A0A2T1LTD7</accession>
<reference evidence="2 3" key="1">
    <citation type="submission" date="2018-03" db="EMBL/GenBank/DDBJ databases">
        <title>The ancient ancestry and fast evolution of plastids.</title>
        <authorList>
            <person name="Moore K.R."/>
            <person name="Magnabosco C."/>
            <person name="Momper L."/>
            <person name="Gold D.A."/>
            <person name="Bosak T."/>
            <person name="Fournier G.P."/>
        </authorList>
    </citation>
    <scope>NUCLEOTIDE SEQUENCE [LARGE SCALE GENOMIC DNA]</scope>
    <source>
        <strain evidence="2 3">CCALA 016</strain>
    </source>
</reference>
<dbReference type="SUPFAM" id="SSF52540">
    <property type="entry name" value="P-loop containing nucleoside triphosphate hydrolases"/>
    <property type="match status" value="1"/>
</dbReference>
<dbReference type="EMBL" id="PXOH01000028">
    <property type="protein sequence ID" value="PSF33921.1"/>
    <property type="molecule type" value="Genomic_DNA"/>
</dbReference>
<dbReference type="Pfam" id="PF13614">
    <property type="entry name" value="AAA_31"/>
    <property type="match status" value="1"/>
</dbReference>
<evidence type="ECO:0000313" key="2">
    <source>
        <dbReference type="EMBL" id="PSF33921.1"/>
    </source>
</evidence>
<dbReference type="RefSeq" id="WP_106458607.1">
    <property type="nucleotide sequence ID" value="NZ_PXOH01000028.1"/>
</dbReference>
<evidence type="ECO:0000313" key="3">
    <source>
        <dbReference type="Proteomes" id="UP000239001"/>
    </source>
</evidence>
<dbReference type="AlphaFoldDB" id="A0A2T1LTD7"/>
<dbReference type="Proteomes" id="UP000239001">
    <property type="component" value="Unassembled WGS sequence"/>
</dbReference>
<proteinExistence type="predicted"/>
<sequence>MVRKIISLFNNKGGVGKTTTIWYLGVSLAAAGKKVLLVDFDPQCNLSVAIIGYDEFAGYLEASKTHPFGKTIRAYAQPYSQQMPTSVQIYLAQPKYQGTHLNLDIIPGDFWLNNFADYLNVGNDVISGSGLYRFLVPQTLVDETEKKYQKQYDYVLIDLPPSFNTLVRSALYCSDYFLVPCTPDLFSAYCIGLIGEVLPSFIDDWNQGRNRFNKSNPYDPLIPSKGQPKFGGWIFNGFDTRKPSGSNISQETGADKAQLDRILEIVKNQLIPRLKENIREYNCVPQFVTEQPIAKIEDLNVMAPDSLVQNVPIKYLSKEKPTRDSLVRGAWSSNQKELMSDMDKEYDCLAQYIIKNA</sequence>
<dbReference type="OrthoDB" id="477717at2"/>
<name>A0A2T1LTD7_9CHRO</name>
<gene>
    <name evidence="2" type="ORF">C7H19_19570</name>
</gene>
<dbReference type="InterPro" id="IPR050678">
    <property type="entry name" value="DNA_Partitioning_ATPase"/>
</dbReference>
<protein>
    <submittedName>
        <fullName evidence="2">P-loop NTPase</fullName>
    </submittedName>
</protein>
<dbReference type="InterPro" id="IPR027417">
    <property type="entry name" value="P-loop_NTPase"/>
</dbReference>
<feature type="domain" description="AAA" evidence="1">
    <location>
        <begin position="4"/>
        <end position="198"/>
    </location>
</feature>
<dbReference type="Gene3D" id="3.40.50.300">
    <property type="entry name" value="P-loop containing nucleotide triphosphate hydrolases"/>
    <property type="match status" value="1"/>
</dbReference>
<dbReference type="CDD" id="cd02042">
    <property type="entry name" value="ParAB_family"/>
    <property type="match status" value="1"/>
</dbReference>
<dbReference type="PANTHER" id="PTHR13696">
    <property type="entry name" value="P-LOOP CONTAINING NUCLEOSIDE TRIPHOSPHATE HYDROLASE"/>
    <property type="match status" value="1"/>
</dbReference>
<comment type="caution">
    <text evidence="2">The sequence shown here is derived from an EMBL/GenBank/DDBJ whole genome shotgun (WGS) entry which is preliminary data.</text>
</comment>
<evidence type="ECO:0000259" key="1">
    <source>
        <dbReference type="Pfam" id="PF13614"/>
    </source>
</evidence>
<dbReference type="PANTHER" id="PTHR13696:SF99">
    <property type="entry name" value="COBYRINIC ACID AC-DIAMIDE SYNTHASE"/>
    <property type="match status" value="1"/>
</dbReference>
<dbReference type="InterPro" id="IPR025669">
    <property type="entry name" value="AAA_dom"/>
</dbReference>
<organism evidence="2 3">
    <name type="scientific">Aphanothece hegewaldii CCALA 016</name>
    <dbReference type="NCBI Taxonomy" id="2107694"/>
    <lineage>
        <taxon>Bacteria</taxon>
        <taxon>Bacillati</taxon>
        <taxon>Cyanobacteriota</taxon>
        <taxon>Cyanophyceae</taxon>
        <taxon>Oscillatoriophycideae</taxon>
        <taxon>Chroococcales</taxon>
        <taxon>Aphanothecaceae</taxon>
        <taxon>Aphanothece</taxon>
    </lineage>
</organism>
<reference evidence="2 3" key="2">
    <citation type="submission" date="2018-03" db="EMBL/GenBank/DDBJ databases">
        <authorList>
            <person name="Keele B.F."/>
        </authorList>
    </citation>
    <scope>NUCLEOTIDE SEQUENCE [LARGE SCALE GENOMIC DNA]</scope>
    <source>
        <strain evidence="2 3">CCALA 016</strain>
    </source>
</reference>
<keyword evidence="3" id="KW-1185">Reference proteome</keyword>